<dbReference type="Pfam" id="PF00535">
    <property type="entry name" value="Glycos_transf_2"/>
    <property type="match status" value="1"/>
</dbReference>
<keyword evidence="3 5" id="KW-0808">Transferase</keyword>
<reference evidence="6" key="1">
    <citation type="submission" date="2015-11" db="EMBL/GenBank/DDBJ databases">
        <authorList>
            <person name="Holder M.E."/>
            <person name="Ajami N.J."/>
            <person name="Petrosino J.F."/>
        </authorList>
    </citation>
    <scope>NUCLEOTIDE SEQUENCE [LARGE SCALE GENOMIC DNA]</scope>
    <source>
        <strain evidence="6">F0113</strain>
    </source>
</reference>
<accession>A0A0S2KI55</accession>
<evidence type="ECO:0000313" key="5">
    <source>
        <dbReference type="EMBL" id="ALO47929.1"/>
    </source>
</evidence>
<dbReference type="Proteomes" id="UP000056252">
    <property type="component" value="Chromosome"/>
</dbReference>
<proteinExistence type="inferred from homology"/>
<organism evidence="5 6">
    <name type="scientific">Hoylesella enoeca</name>
    <dbReference type="NCBI Taxonomy" id="76123"/>
    <lineage>
        <taxon>Bacteria</taxon>
        <taxon>Pseudomonadati</taxon>
        <taxon>Bacteroidota</taxon>
        <taxon>Bacteroidia</taxon>
        <taxon>Bacteroidales</taxon>
        <taxon>Prevotellaceae</taxon>
        <taxon>Hoylesella</taxon>
    </lineage>
</organism>
<evidence type="ECO:0000259" key="4">
    <source>
        <dbReference type="Pfam" id="PF00535"/>
    </source>
</evidence>
<dbReference type="STRING" id="76123.AS203_01480"/>
<keyword evidence="6" id="KW-1185">Reference proteome</keyword>
<dbReference type="PANTHER" id="PTHR43685:SF5">
    <property type="entry name" value="GLYCOSYLTRANSFERASE EPSE-RELATED"/>
    <property type="match status" value="1"/>
</dbReference>
<dbReference type="eggNOG" id="COG1215">
    <property type="taxonomic scope" value="Bacteria"/>
</dbReference>
<evidence type="ECO:0000256" key="1">
    <source>
        <dbReference type="ARBA" id="ARBA00006739"/>
    </source>
</evidence>
<dbReference type="KEGG" id="peo:AS203_01480"/>
<dbReference type="InterPro" id="IPR001173">
    <property type="entry name" value="Glyco_trans_2-like"/>
</dbReference>
<feature type="domain" description="Glycosyltransferase 2-like" evidence="4">
    <location>
        <begin position="7"/>
        <end position="139"/>
    </location>
</feature>
<dbReference type="Gene3D" id="3.90.550.10">
    <property type="entry name" value="Spore Coat Polysaccharide Biosynthesis Protein SpsA, Chain A"/>
    <property type="match status" value="1"/>
</dbReference>
<sequence>MNQLKFSVAMSVYKNDNPEYVQTALDSIIQQTCVPDEIVLVADGPIPDALREVIERTRERFPQLRPLYQEKNAGLGEALRIAVEHAHYDYIARMDSDDISLPERFEKQMKCFAEDPSLSIVGGMITEFVGEPTNIVNERTLPLDDTSIKQFMTSRCGVNHVTVIFKKSDLMKAGNYQSDYRQEDYYLWARMMREGCKFLNIPDVVVNVRSGANQFSRRGGWKYFKDHMEIFKLMYRWKLISRSQLMKNYLLRFLQVAFPNRLRTWIYQHLLRG</sequence>
<dbReference type="EMBL" id="CP013195">
    <property type="protein sequence ID" value="ALO47929.1"/>
    <property type="molecule type" value="Genomic_DNA"/>
</dbReference>
<evidence type="ECO:0000313" key="6">
    <source>
        <dbReference type="Proteomes" id="UP000056252"/>
    </source>
</evidence>
<dbReference type="InterPro" id="IPR050834">
    <property type="entry name" value="Glycosyltransf_2"/>
</dbReference>
<gene>
    <name evidence="5" type="ORF">AS203_01480</name>
</gene>
<dbReference type="OrthoDB" id="9815829at2"/>
<dbReference type="PANTHER" id="PTHR43685">
    <property type="entry name" value="GLYCOSYLTRANSFERASE"/>
    <property type="match status" value="1"/>
</dbReference>
<dbReference type="RefSeq" id="WP_025065074.1">
    <property type="nucleotide sequence ID" value="NZ_CP013195.1"/>
</dbReference>
<evidence type="ECO:0000256" key="3">
    <source>
        <dbReference type="ARBA" id="ARBA00022679"/>
    </source>
</evidence>
<dbReference type="AlphaFoldDB" id="A0A0S2KI55"/>
<name>A0A0S2KI55_9BACT</name>
<dbReference type="SUPFAM" id="SSF53448">
    <property type="entry name" value="Nucleotide-diphospho-sugar transferases"/>
    <property type="match status" value="1"/>
</dbReference>
<dbReference type="InterPro" id="IPR029044">
    <property type="entry name" value="Nucleotide-diphossugar_trans"/>
</dbReference>
<comment type="similarity">
    <text evidence="1">Belongs to the glycosyltransferase 2 family.</text>
</comment>
<protein>
    <submittedName>
        <fullName evidence="5">Glycosyl transferase</fullName>
    </submittedName>
</protein>
<dbReference type="GO" id="GO:0016757">
    <property type="term" value="F:glycosyltransferase activity"/>
    <property type="evidence" value="ECO:0007669"/>
    <property type="project" value="UniProtKB-KW"/>
</dbReference>
<keyword evidence="2" id="KW-0328">Glycosyltransferase</keyword>
<evidence type="ECO:0000256" key="2">
    <source>
        <dbReference type="ARBA" id="ARBA00022676"/>
    </source>
</evidence>